<dbReference type="PROSITE" id="PS51257">
    <property type="entry name" value="PROKAR_LIPOPROTEIN"/>
    <property type="match status" value="1"/>
</dbReference>
<protein>
    <submittedName>
        <fullName evidence="2">PCMD domain-containing protein</fullName>
    </submittedName>
</protein>
<evidence type="ECO:0000313" key="3">
    <source>
        <dbReference type="Proteomes" id="UP000600600"/>
    </source>
</evidence>
<gene>
    <name evidence="2" type="ORF">H8S67_11405</name>
</gene>
<comment type="caution">
    <text evidence="2">The sequence shown here is derived from an EMBL/GenBank/DDBJ whole genome shotgun (WGS) entry which is preliminary data.</text>
</comment>
<dbReference type="Pfam" id="PF13201">
    <property type="entry name" value="PCMD"/>
    <property type="match status" value="1"/>
</dbReference>
<reference evidence="2 3" key="1">
    <citation type="submission" date="2020-08" db="EMBL/GenBank/DDBJ databases">
        <title>Genome public.</title>
        <authorList>
            <person name="Liu C."/>
            <person name="Sun Q."/>
        </authorList>
    </citation>
    <scope>NUCLEOTIDE SEQUENCE [LARGE SCALE GENOMIC DNA]</scope>
    <source>
        <strain evidence="2 3">M27</strain>
    </source>
</reference>
<organism evidence="2 3">
    <name type="scientific">Bacteroides difficilis</name>
    <dbReference type="NCBI Taxonomy" id="2763021"/>
    <lineage>
        <taxon>Bacteria</taxon>
        <taxon>Pseudomonadati</taxon>
        <taxon>Bacteroidota</taxon>
        <taxon>Bacteroidia</taxon>
        <taxon>Bacteroidales</taxon>
        <taxon>Bacteroidaceae</taxon>
        <taxon>Bacteroides</taxon>
    </lineage>
</organism>
<feature type="domain" description="Putative carbohydrate metabolism" evidence="1">
    <location>
        <begin position="305"/>
        <end position="534"/>
    </location>
</feature>
<evidence type="ECO:0000259" key="1">
    <source>
        <dbReference type="Pfam" id="PF13201"/>
    </source>
</evidence>
<accession>A0ABR7CBW8</accession>
<sequence>MRGHRFIYRLFLLGIGITCLLQGCINNDIGYPQIALSITAMQVEGQVGNAIISEEKRMVTLGLDESVDMRKVLVRSLSVTEGAKSSLSVNDVLDLTSPCNVTLSLYQEYQWSIIANREISRSYKILNQIGVSELNEKTYIATAYVSRDTKWKDLQIVNLKLGPDGATYNGNTDFSSIEWIPYTNYASAKVKVKYKDFFEEDWELRVYRKDKMAETKQADGFVNVAWLYGEGIEGLDNGFEIREASVTEWEKVPEKYVTINGAAFTACVPHLKAQTTYVCRAYSGENYGEERSFTTGQAVELPDGSFENWHSVIEKKHIWWKPWTEGTTGYWDTGNKGVVTASDSNTTPTTQVTWNNNGTAACLQSKNLFIKFAAGNLFMGEFLEVVDGTNGLLDFGKPFSERPTKLKGHYKYVPQNVTILPTNSDDKKAFEFLKNKPDTCSIYIALGDWDSPVRICTTPSKRQLFDKNDEHIIAYAELNSGKAMTEYEPFELKLDYRVTNRVPKYIVVVCSASKYGDYFAGGDGSTLWVDDFSLEYDYDN</sequence>
<evidence type="ECO:0000313" key="2">
    <source>
        <dbReference type="EMBL" id="MBC5605273.1"/>
    </source>
</evidence>
<name>A0ABR7CBW8_9BACE</name>
<dbReference type="Proteomes" id="UP000600600">
    <property type="component" value="Unassembled WGS sequence"/>
</dbReference>
<dbReference type="InterPro" id="IPR038653">
    <property type="entry name" value="Put_CMD_sf"/>
</dbReference>
<proteinExistence type="predicted"/>
<dbReference type="InterPro" id="IPR025112">
    <property type="entry name" value="PCMD"/>
</dbReference>
<dbReference type="Gene3D" id="2.60.120.890">
    <property type="entry name" value="BT2081, beta-jelly-roll domain"/>
    <property type="match status" value="1"/>
</dbReference>
<keyword evidence="3" id="KW-1185">Reference proteome</keyword>
<dbReference type="EMBL" id="JACOOE010000005">
    <property type="protein sequence ID" value="MBC5605273.1"/>
    <property type="molecule type" value="Genomic_DNA"/>
</dbReference>